<sequence>MSLSLLGLLANISDVTDRMALLINNLHNTSRRIPQPAFLLHSLPNGTSEQVLEAKEQAAMANSSLQRALEYLEELRVRLEESSKAVAQAKISVSNTNQLFSDSHSTARTAESKLNEAESRTERLYDRLKPLKTLRENLSRNLSEIREMINQARKQAASIKVSVLADKDCVRAYKPEMSSSNFNTLTMTVKTSEPDNLLFYMGSSSSVDFMAVEMHRGKVGFLWDAGSGHAKLEYPDIQINNNKWHRINATRFGKHGTLSVHQLESDPLPAVKTTSPRSATILDVNKFTLIFVGGLGRQIKKSSAVKMTQFKGCMGEASLNEKNIGLWNYAEREGQCRGCFMSPQTEETSFHFDGSGYSVVEKPLRSTSTSIVMLFKTLSPNGLLLYLASNATRDFLSIELVEGQVHLTFELGSGPLTLSSNKAYNTGSWYKITLQRNKRKAYISVMAADNSSDKEIIEAESPGSASDLNRSDLDPIYIGGLPMSRPIRRQVVARSYVGCIKNMEIARSNFDLLRDSYGVKKGCVLEPIRSVSVLREGYVELPSMSLGYQGELLASFSTRNHTGIILAGFSKAGTRRRRQARQPFLAVMLVSGHLEVHVNMVEGGSVHKVVVKSRSGSFSDGQEHSVILQRNRKTMTVLVDEDHQETVRLSSEKASLTFSSLYMGGLPPEEGVGLLRTTSSFYGCIRNLALDAKLLDLSAAVKYHNVDMDSCLLEERPKRVLLPDDTDLEADPTLDPSRPPPPPPTQLSALTPGTLTCASMDNSTSLPEANQFGISRHSHKVLNINPNTVRRSFSLELSVRTFAQSGLIYYMAHANQMDYATLQLLGGRLFFTCDKGSGPATASFPVPVNDGQWHTVKTDFNKKSVVISVDSQASAPVLAKGNTLDVENKLYLGGLPHSYTAKKIGNVTHSLAGCIQKVILNSVELDTQSPVSEHSTAHCFTAAQDGTFFSGSGYAALRRYQQAQYIDDHVL</sequence>
<dbReference type="PROSITE" id="PS50025">
    <property type="entry name" value="LAM_G_DOMAIN"/>
    <property type="match status" value="4"/>
</dbReference>
<feature type="region of interest" description="Disordered" evidence="3">
    <location>
        <begin position="722"/>
        <end position="753"/>
    </location>
</feature>
<dbReference type="AlphaFoldDB" id="A0A060YRK7"/>
<dbReference type="Pfam" id="PF06009">
    <property type="entry name" value="Laminin_II"/>
    <property type="match status" value="1"/>
</dbReference>
<dbReference type="InterPro" id="IPR050372">
    <property type="entry name" value="Neurexin-related_CASP"/>
</dbReference>
<dbReference type="PANTHER" id="PTHR15036">
    <property type="entry name" value="PIKACHURIN-LIKE PROTEIN"/>
    <property type="match status" value="1"/>
</dbReference>
<dbReference type="EMBL" id="FR912222">
    <property type="protein sequence ID" value="CDQ91730.1"/>
    <property type="molecule type" value="Genomic_DNA"/>
</dbReference>
<dbReference type="InterPro" id="IPR013320">
    <property type="entry name" value="ConA-like_dom_sf"/>
</dbReference>
<dbReference type="Proteomes" id="UP000193380">
    <property type="component" value="Unassembled WGS sequence"/>
</dbReference>
<evidence type="ECO:0000256" key="1">
    <source>
        <dbReference type="PROSITE-ProRule" id="PRU00122"/>
    </source>
</evidence>
<name>A0A060YRK7_ONCMY</name>
<feature type="domain" description="Laminin G" evidence="4">
    <location>
        <begin position="160"/>
        <end position="339"/>
    </location>
</feature>
<reference evidence="5" key="1">
    <citation type="journal article" date="2014" name="Nat. Commun.">
        <title>The rainbow trout genome provides novel insights into evolution after whole-genome duplication in vertebrates.</title>
        <authorList>
            <person name="Berthelot C."/>
            <person name="Brunet F."/>
            <person name="Chalopin D."/>
            <person name="Juanchich A."/>
            <person name="Bernard M."/>
            <person name="Noel B."/>
            <person name="Bento P."/>
            <person name="Da Silva C."/>
            <person name="Labadie K."/>
            <person name="Alberti A."/>
            <person name="Aury J.M."/>
            <person name="Louis A."/>
            <person name="Dehais P."/>
            <person name="Bardou P."/>
            <person name="Montfort J."/>
            <person name="Klopp C."/>
            <person name="Cabau C."/>
            <person name="Gaspin C."/>
            <person name="Thorgaard G.H."/>
            <person name="Boussaha M."/>
            <person name="Quillet E."/>
            <person name="Guyomard R."/>
            <person name="Galiana D."/>
            <person name="Bobe J."/>
            <person name="Volff J.N."/>
            <person name="Genet C."/>
            <person name="Wincker P."/>
            <person name="Jaillon O."/>
            <person name="Roest Crollius H."/>
            <person name="Guiguen Y."/>
        </authorList>
    </citation>
    <scope>NUCLEOTIDE SEQUENCE [LARGE SCALE GENOMIC DNA]</scope>
</reference>
<evidence type="ECO:0000256" key="3">
    <source>
        <dbReference type="SAM" id="MobiDB-lite"/>
    </source>
</evidence>
<dbReference type="GO" id="GO:0016020">
    <property type="term" value="C:membrane"/>
    <property type="evidence" value="ECO:0007669"/>
    <property type="project" value="UniProtKB-SubCell"/>
</dbReference>
<dbReference type="SMART" id="SM00282">
    <property type="entry name" value="LamG"/>
    <property type="match status" value="4"/>
</dbReference>
<organism evidence="5 6">
    <name type="scientific">Oncorhynchus mykiss</name>
    <name type="common">Rainbow trout</name>
    <name type="synonym">Salmo gairdneri</name>
    <dbReference type="NCBI Taxonomy" id="8022"/>
    <lineage>
        <taxon>Eukaryota</taxon>
        <taxon>Metazoa</taxon>
        <taxon>Chordata</taxon>
        <taxon>Craniata</taxon>
        <taxon>Vertebrata</taxon>
        <taxon>Euteleostomi</taxon>
        <taxon>Actinopterygii</taxon>
        <taxon>Neopterygii</taxon>
        <taxon>Teleostei</taxon>
        <taxon>Protacanthopterygii</taxon>
        <taxon>Salmoniformes</taxon>
        <taxon>Salmonidae</taxon>
        <taxon>Salmoninae</taxon>
        <taxon>Oncorhynchus</taxon>
    </lineage>
</organism>
<gene>
    <name evidence="5" type="ORF">GSONMT00018587001</name>
</gene>
<dbReference type="SUPFAM" id="SSF49899">
    <property type="entry name" value="Concanavalin A-like lectins/glucanases"/>
    <property type="match status" value="4"/>
</dbReference>
<keyword evidence="2" id="KW-0175">Coiled coil</keyword>
<evidence type="ECO:0000256" key="2">
    <source>
        <dbReference type="SAM" id="Coils"/>
    </source>
</evidence>
<evidence type="ECO:0000313" key="5">
    <source>
        <dbReference type="EMBL" id="CDQ91730.1"/>
    </source>
</evidence>
<evidence type="ECO:0000259" key="4">
    <source>
        <dbReference type="PROSITE" id="PS50025"/>
    </source>
</evidence>
<reference evidence="5" key="2">
    <citation type="submission" date="2014-03" db="EMBL/GenBank/DDBJ databases">
        <authorList>
            <person name="Genoscope - CEA"/>
        </authorList>
    </citation>
    <scope>NUCLEOTIDE SEQUENCE</scope>
</reference>
<dbReference type="CDD" id="cd00110">
    <property type="entry name" value="LamG"/>
    <property type="match status" value="4"/>
</dbReference>
<dbReference type="GO" id="GO:0007155">
    <property type="term" value="P:cell adhesion"/>
    <property type="evidence" value="ECO:0007669"/>
    <property type="project" value="InterPro"/>
</dbReference>
<dbReference type="InterPro" id="IPR010307">
    <property type="entry name" value="Laminin_dom_II"/>
</dbReference>
<feature type="domain" description="Laminin G" evidence="4">
    <location>
        <begin position="347"/>
        <end position="523"/>
    </location>
</feature>
<dbReference type="Pfam" id="PF00054">
    <property type="entry name" value="Laminin_G_1"/>
    <property type="match status" value="4"/>
</dbReference>
<feature type="disulfide bond" evidence="1">
    <location>
        <begin position="684"/>
        <end position="711"/>
    </location>
</feature>
<keyword evidence="1" id="KW-1015">Disulfide bond</keyword>
<dbReference type="PANTHER" id="PTHR15036:SF81">
    <property type="entry name" value="LAMININ SUBUNIT ALPHA-1"/>
    <property type="match status" value="1"/>
</dbReference>
<feature type="domain" description="Laminin G" evidence="4">
    <location>
        <begin position="769"/>
        <end position="939"/>
    </location>
</feature>
<proteinExistence type="predicted"/>
<evidence type="ECO:0000313" key="6">
    <source>
        <dbReference type="Proteomes" id="UP000193380"/>
    </source>
</evidence>
<feature type="domain" description="Laminin G" evidence="4">
    <location>
        <begin position="528"/>
        <end position="711"/>
    </location>
</feature>
<dbReference type="STRING" id="8022.A0A060YRK7"/>
<protein>
    <recommendedName>
        <fullName evidence="4">Laminin G domain-containing protein</fullName>
    </recommendedName>
</protein>
<dbReference type="PaxDb" id="8022-A0A060YRK7"/>
<comment type="caution">
    <text evidence="1">Lacks conserved residue(s) required for the propagation of feature annotation.</text>
</comment>
<dbReference type="InterPro" id="IPR001791">
    <property type="entry name" value="Laminin_G"/>
</dbReference>
<accession>A0A060YRK7</accession>
<feature type="coiled-coil region" evidence="2">
    <location>
        <begin position="62"/>
        <end position="155"/>
    </location>
</feature>
<dbReference type="Gene3D" id="2.60.120.200">
    <property type="match status" value="4"/>
</dbReference>